<keyword evidence="1" id="KW-1133">Transmembrane helix</keyword>
<feature type="transmembrane region" description="Helical" evidence="1">
    <location>
        <begin position="379"/>
        <end position="399"/>
    </location>
</feature>
<evidence type="ECO:0000256" key="1">
    <source>
        <dbReference type="SAM" id="Phobius"/>
    </source>
</evidence>
<evidence type="ECO:0000313" key="2">
    <source>
        <dbReference type="EMBL" id="CAI9950980.1"/>
    </source>
</evidence>
<keyword evidence="1" id="KW-0472">Membrane</keyword>
<protein>
    <submittedName>
        <fullName evidence="3">Hypothetical_protein</fullName>
    </submittedName>
</protein>
<dbReference type="AlphaFoldDB" id="A0AA86UBB0"/>
<organism evidence="2">
    <name type="scientific">Hexamita inflata</name>
    <dbReference type="NCBI Taxonomy" id="28002"/>
    <lineage>
        <taxon>Eukaryota</taxon>
        <taxon>Metamonada</taxon>
        <taxon>Diplomonadida</taxon>
        <taxon>Hexamitidae</taxon>
        <taxon>Hexamitinae</taxon>
        <taxon>Hexamita</taxon>
    </lineage>
</organism>
<keyword evidence="1" id="KW-0812">Transmembrane</keyword>
<sequence length="408" mass="47390">MIIIILSFQITIDVVPDITLLNAQEQVISIKKNVNVVVGIQVPQPIGFSNYSQITIQTFSSAASNCKLRFSGVEGNYNRSYVVFYDIDYVWHNIILSDKQRSNLFTYVNISSQCDLELSIVAAAVYSLYSHLETATQQFSNTFLALEKRDNVIQLNTRFKINTNQAIQIQVCSNPIISKLWFDCQQFVVEQGNLQILLDQDDFYSDVYFSFQHTNLSSKLIADSAQVKQYKTSSINSFNISQQHPEYFQIQTIKDDYRFEVLTLDPNTQFCFTSNFAFQEDIQCEFLITKTGLYQLQPDHKFLLIQSKSQTINSSLVEFQISKYQPQDDSKNNGWIIWTICCCCIGIFGIVVFGCVWFRFKKQHKTNFEEQIFTIIMQYYFTIQLLKVYKHVLFLFVLISSNNAHYQK</sequence>
<dbReference type="Proteomes" id="UP001642409">
    <property type="component" value="Unassembled WGS sequence"/>
</dbReference>
<evidence type="ECO:0000313" key="3">
    <source>
        <dbReference type="EMBL" id="CAL6091202.1"/>
    </source>
</evidence>
<gene>
    <name evidence="2" type="ORF">HINF_LOCUS38625</name>
    <name evidence="3" type="ORF">HINF_LOCUS65672</name>
</gene>
<accession>A0AA86UBB0</accession>
<comment type="caution">
    <text evidence="2">The sequence shown here is derived from an EMBL/GenBank/DDBJ whole genome shotgun (WGS) entry which is preliminary data.</text>
</comment>
<keyword evidence="4" id="KW-1185">Reference proteome</keyword>
<evidence type="ECO:0000313" key="4">
    <source>
        <dbReference type="Proteomes" id="UP001642409"/>
    </source>
</evidence>
<proteinExistence type="predicted"/>
<reference evidence="2" key="1">
    <citation type="submission" date="2023-06" db="EMBL/GenBank/DDBJ databases">
        <authorList>
            <person name="Kurt Z."/>
        </authorList>
    </citation>
    <scope>NUCLEOTIDE SEQUENCE</scope>
</reference>
<reference evidence="3 4" key="2">
    <citation type="submission" date="2024-07" db="EMBL/GenBank/DDBJ databases">
        <authorList>
            <person name="Akdeniz Z."/>
        </authorList>
    </citation>
    <scope>NUCLEOTIDE SEQUENCE [LARGE SCALE GENOMIC DNA]</scope>
</reference>
<dbReference type="EMBL" id="CAXDID020000434">
    <property type="protein sequence ID" value="CAL6091202.1"/>
    <property type="molecule type" value="Genomic_DNA"/>
</dbReference>
<feature type="transmembrane region" description="Helical" evidence="1">
    <location>
        <begin position="335"/>
        <end position="358"/>
    </location>
</feature>
<dbReference type="EMBL" id="CATOUU010000820">
    <property type="protein sequence ID" value="CAI9950980.1"/>
    <property type="molecule type" value="Genomic_DNA"/>
</dbReference>
<name>A0AA86UBB0_9EUKA</name>